<dbReference type="AlphaFoldDB" id="A0A7V3NUW1"/>
<protein>
    <submittedName>
        <fullName evidence="1">Uncharacterized protein</fullName>
    </submittedName>
</protein>
<gene>
    <name evidence="1" type="ORF">ENV38_01550</name>
</gene>
<proteinExistence type="predicted"/>
<comment type="caution">
    <text evidence="1">The sequence shown here is derived from an EMBL/GenBank/DDBJ whole genome shotgun (WGS) entry which is preliminary data.</text>
</comment>
<organism evidence="1">
    <name type="scientific">candidate division WOR-3 bacterium</name>
    <dbReference type="NCBI Taxonomy" id="2052148"/>
    <lineage>
        <taxon>Bacteria</taxon>
        <taxon>Bacteria division WOR-3</taxon>
    </lineage>
</organism>
<evidence type="ECO:0000313" key="1">
    <source>
        <dbReference type="EMBL" id="HGB35576.1"/>
    </source>
</evidence>
<reference evidence="1" key="1">
    <citation type="journal article" date="2020" name="mSystems">
        <title>Genome- and Community-Level Interaction Insights into Carbon Utilization and Element Cycling Functions of Hydrothermarchaeota in Hydrothermal Sediment.</title>
        <authorList>
            <person name="Zhou Z."/>
            <person name="Liu Y."/>
            <person name="Xu W."/>
            <person name="Pan J."/>
            <person name="Luo Z.H."/>
            <person name="Li M."/>
        </authorList>
    </citation>
    <scope>NUCLEOTIDE SEQUENCE [LARGE SCALE GENOMIC DNA]</scope>
    <source>
        <strain evidence="1">SpSt-754</strain>
    </source>
</reference>
<name>A0A7V3NUW1_UNCW3</name>
<dbReference type="EMBL" id="DTGD01000065">
    <property type="protein sequence ID" value="HGB35576.1"/>
    <property type="molecule type" value="Genomic_DNA"/>
</dbReference>
<accession>A0A7V3NUW1</accession>
<sequence>MNERTLKALKEARFDYILGMRMRKVRNWRVTVLSWAGGYQVVSPNLEVKEVFQGGKCYIICFNPEEANRESLVRQEELESLKLKLKTSGLKGQWETAHTGST</sequence>